<name>A0ABW8K7E6_9GAMM</name>
<accession>A0ABW8K7E6</accession>
<dbReference type="EMBL" id="JADIKD010000012">
    <property type="protein sequence ID" value="MFK2918746.1"/>
    <property type="molecule type" value="Genomic_DNA"/>
</dbReference>
<dbReference type="NCBIfam" id="TIGR00481">
    <property type="entry name" value="YbhB/YbcL family Raf kinase inhibitor-like protein"/>
    <property type="match status" value="1"/>
</dbReference>
<dbReference type="Proteomes" id="UP001620408">
    <property type="component" value="Unassembled WGS sequence"/>
</dbReference>
<protein>
    <submittedName>
        <fullName evidence="2">YbhB/YbcL family Raf kinase inhibitor-like protein</fullName>
    </submittedName>
</protein>
<keyword evidence="2" id="KW-0649">Protein kinase inhibitor</keyword>
<feature type="signal peptide" evidence="1">
    <location>
        <begin position="1"/>
        <end position="19"/>
    </location>
</feature>
<dbReference type="CDD" id="cd00865">
    <property type="entry name" value="PEBP_bact_arch"/>
    <property type="match status" value="1"/>
</dbReference>
<evidence type="ECO:0000313" key="2">
    <source>
        <dbReference type="EMBL" id="MFK2918746.1"/>
    </source>
</evidence>
<dbReference type="Gene3D" id="3.90.280.10">
    <property type="entry name" value="PEBP-like"/>
    <property type="match status" value="1"/>
</dbReference>
<dbReference type="PANTHER" id="PTHR30289">
    <property type="entry name" value="UNCHARACTERIZED PROTEIN YBCL-RELATED"/>
    <property type="match status" value="1"/>
</dbReference>
<feature type="chain" id="PRO_5046009822" evidence="1">
    <location>
        <begin position="20"/>
        <end position="176"/>
    </location>
</feature>
<dbReference type="InterPro" id="IPR036610">
    <property type="entry name" value="PEBP-like_sf"/>
</dbReference>
<organism evidence="2 3">
    <name type="scientific">Dyella koreensis</name>
    <dbReference type="NCBI Taxonomy" id="311235"/>
    <lineage>
        <taxon>Bacteria</taxon>
        <taxon>Pseudomonadati</taxon>
        <taxon>Pseudomonadota</taxon>
        <taxon>Gammaproteobacteria</taxon>
        <taxon>Lysobacterales</taxon>
        <taxon>Rhodanobacteraceae</taxon>
        <taxon>Dyella</taxon>
    </lineage>
</organism>
<keyword evidence="3" id="KW-1185">Reference proteome</keyword>
<keyword evidence="1" id="KW-0732">Signal</keyword>
<dbReference type="InterPro" id="IPR008914">
    <property type="entry name" value="PEBP"/>
</dbReference>
<dbReference type="RefSeq" id="WP_379983641.1">
    <property type="nucleotide sequence ID" value="NZ_JADIKD010000012.1"/>
</dbReference>
<evidence type="ECO:0000313" key="3">
    <source>
        <dbReference type="Proteomes" id="UP001620408"/>
    </source>
</evidence>
<dbReference type="SUPFAM" id="SSF49777">
    <property type="entry name" value="PEBP-like"/>
    <property type="match status" value="1"/>
</dbReference>
<gene>
    <name evidence="2" type="ORF">ISS97_15855</name>
</gene>
<dbReference type="InterPro" id="IPR005247">
    <property type="entry name" value="YbhB_YbcL/LppC-like"/>
</dbReference>
<comment type="caution">
    <text evidence="2">The sequence shown here is derived from an EMBL/GenBank/DDBJ whole genome shotgun (WGS) entry which is preliminary data.</text>
</comment>
<proteinExistence type="predicted"/>
<sequence>MFKTVAAALLITCSFAAHAGDFSISVDAKDAQGMIAQRHTYNGFGCTGQNLAPAIQWQSVPSNAKSLALTVFDPDAPTGSGWWHWVVIDLPATAKGLPQGSALPPGARSLRNDYGDARWGGPCPPPGDQPHHYVFTVYALDVPSLGLPADASAAKAGFMIRQHVIGKAETTLRFGR</sequence>
<evidence type="ECO:0000256" key="1">
    <source>
        <dbReference type="SAM" id="SignalP"/>
    </source>
</evidence>
<dbReference type="Pfam" id="PF01161">
    <property type="entry name" value="PBP"/>
    <property type="match status" value="1"/>
</dbReference>
<dbReference type="PANTHER" id="PTHR30289:SF1">
    <property type="entry name" value="PEBP (PHOSPHATIDYLETHANOLAMINE-BINDING PROTEIN) FAMILY PROTEIN"/>
    <property type="match status" value="1"/>
</dbReference>
<dbReference type="GO" id="GO:0004860">
    <property type="term" value="F:protein kinase inhibitor activity"/>
    <property type="evidence" value="ECO:0007669"/>
    <property type="project" value="UniProtKB-KW"/>
</dbReference>
<reference evidence="2 3" key="1">
    <citation type="submission" date="2020-10" db="EMBL/GenBank/DDBJ databases">
        <title>Phylogeny of dyella-like bacteria.</title>
        <authorList>
            <person name="Fu J."/>
        </authorList>
    </citation>
    <scope>NUCLEOTIDE SEQUENCE [LARGE SCALE GENOMIC DNA]</scope>
    <source>
        <strain evidence="2 3">BB4</strain>
    </source>
</reference>